<evidence type="ECO:0000313" key="3">
    <source>
        <dbReference type="Proteomes" id="UP001187531"/>
    </source>
</evidence>
<evidence type="ECO:0008006" key="4">
    <source>
        <dbReference type="Google" id="ProtNLM"/>
    </source>
</evidence>
<gene>
    <name evidence="2" type="ORF">QYM36_019531</name>
</gene>
<keyword evidence="1" id="KW-0472">Membrane</keyword>
<keyword evidence="1" id="KW-1133">Transmembrane helix</keyword>
<evidence type="ECO:0000313" key="2">
    <source>
        <dbReference type="EMBL" id="KAK2701830.1"/>
    </source>
</evidence>
<dbReference type="EMBL" id="JAVRJZ010001653">
    <property type="protein sequence ID" value="KAK2701830.1"/>
    <property type="molecule type" value="Genomic_DNA"/>
</dbReference>
<feature type="transmembrane region" description="Helical" evidence="1">
    <location>
        <begin position="13"/>
        <end position="33"/>
    </location>
</feature>
<keyword evidence="3" id="KW-1185">Reference proteome</keyword>
<feature type="non-terminal residue" evidence="2">
    <location>
        <position position="1"/>
    </location>
</feature>
<keyword evidence="1" id="KW-0812">Transmembrane</keyword>
<dbReference type="Gene3D" id="1.10.510.10">
    <property type="entry name" value="Transferase(Phosphotransferase) domain 1"/>
    <property type="match status" value="1"/>
</dbReference>
<dbReference type="SUPFAM" id="SSF56112">
    <property type="entry name" value="Protein kinase-like (PK-like)"/>
    <property type="match status" value="1"/>
</dbReference>
<proteinExistence type="predicted"/>
<sequence>INGERFYTYKVDIYSVGIIFFELLVAAQLAATWQYDLELKQIKFPAPFSKYHPKE</sequence>
<dbReference type="InterPro" id="IPR011009">
    <property type="entry name" value="Kinase-like_dom_sf"/>
</dbReference>
<organism evidence="2 3">
    <name type="scientific">Artemia franciscana</name>
    <name type="common">Brine shrimp</name>
    <name type="synonym">Artemia sanfranciscana</name>
    <dbReference type="NCBI Taxonomy" id="6661"/>
    <lineage>
        <taxon>Eukaryota</taxon>
        <taxon>Metazoa</taxon>
        <taxon>Ecdysozoa</taxon>
        <taxon>Arthropoda</taxon>
        <taxon>Crustacea</taxon>
        <taxon>Branchiopoda</taxon>
        <taxon>Anostraca</taxon>
        <taxon>Artemiidae</taxon>
        <taxon>Artemia</taxon>
    </lineage>
</organism>
<evidence type="ECO:0000256" key="1">
    <source>
        <dbReference type="SAM" id="Phobius"/>
    </source>
</evidence>
<protein>
    <recommendedName>
        <fullName evidence="4">Protein kinase domain-containing protein</fullName>
    </recommendedName>
</protein>
<feature type="non-terminal residue" evidence="2">
    <location>
        <position position="55"/>
    </location>
</feature>
<name>A0AA88H139_ARTSF</name>
<comment type="caution">
    <text evidence="2">The sequence shown here is derived from an EMBL/GenBank/DDBJ whole genome shotgun (WGS) entry which is preliminary data.</text>
</comment>
<accession>A0AA88H139</accession>
<reference evidence="2" key="1">
    <citation type="submission" date="2023-07" db="EMBL/GenBank/DDBJ databases">
        <title>Chromosome-level genome assembly of Artemia franciscana.</title>
        <authorList>
            <person name="Jo E."/>
        </authorList>
    </citation>
    <scope>NUCLEOTIDE SEQUENCE</scope>
    <source>
        <tissue evidence="2">Whole body</tissue>
    </source>
</reference>
<dbReference type="Proteomes" id="UP001187531">
    <property type="component" value="Unassembled WGS sequence"/>
</dbReference>
<dbReference type="AlphaFoldDB" id="A0AA88H139"/>